<evidence type="ECO:0000313" key="8">
    <source>
        <dbReference type="Proteomes" id="UP000070412"/>
    </source>
</evidence>
<name>A0A834VD49_SARSC</name>
<organism evidence="6">
    <name type="scientific">Sarcoptes scabiei</name>
    <name type="common">Itch mite</name>
    <name type="synonym">Acarus scabiei</name>
    <dbReference type="NCBI Taxonomy" id="52283"/>
    <lineage>
        <taxon>Eukaryota</taxon>
        <taxon>Metazoa</taxon>
        <taxon>Ecdysozoa</taxon>
        <taxon>Arthropoda</taxon>
        <taxon>Chelicerata</taxon>
        <taxon>Arachnida</taxon>
        <taxon>Acari</taxon>
        <taxon>Acariformes</taxon>
        <taxon>Sarcoptiformes</taxon>
        <taxon>Astigmata</taxon>
        <taxon>Psoroptidia</taxon>
        <taxon>Sarcoptoidea</taxon>
        <taxon>Sarcoptidae</taxon>
        <taxon>Sarcoptinae</taxon>
        <taxon>Sarcoptes</taxon>
    </lineage>
</organism>
<keyword evidence="2 5" id="KW-0472">Membrane</keyword>
<evidence type="ECO:0000256" key="3">
    <source>
        <dbReference type="ARBA" id="ARBA00023140"/>
    </source>
</evidence>
<dbReference type="Proteomes" id="UP000070412">
    <property type="component" value="Unassembled WGS sequence"/>
</dbReference>
<dbReference type="PANTHER" id="PTHR12652">
    <property type="entry name" value="PEROXISOMAL BIOGENESIS FACTOR 11"/>
    <property type="match status" value="1"/>
</dbReference>
<evidence type="ECO:0000256" key="2">
    <source>
        <dbReference type="ARBA" id="ARBA00023136"/>
    </source>
</evidence>
<dbReference type="EMBL" id="WVUK01000056">
    <property type="protein sequence ID" value="KAF7493062.1"/>
    <property type="molecule type" value="Genomic_DNA"/>
</dbReference>
<evidence type="ECO:0000313" key="6">
    <source>
        <dbReference type="EMBL" id="KAF7493062.1"/>
    </source>
</evidence>
<sequence length="225" mass="27042">MNSLERFNRFNEDRERIFRILQYTVHLIWAIQSKISIDDYGKIQRLQQIESMLYFTRQGLRLGKFLEPFRRSMHPVSDNGFVQTIHSMSIISRALYLVCDNLIWLTRIEFLSNNKQNRFRYYANSFFLYSKILTLVKNLYEMEKSHREFCESNSMNAQYFISETNRSQKILREFLAKNKSQTLNILENLCDILLCLKWLKKINLNPIFIGFLGLISSTMYLIRKK</sequence>
<keyword evidence="1" id="KW-0962">Peroxisome biogenesis</keyword>
<dbReference type="AlphaFoldDB" id="A0A834VD49"/>
<proteinExistence type="predicted"/>
<reference evidence="7" key="3">
    <citation type="submission" date="2022-06" db="UniProtKB">
        <authorList>
            <consortium name="EnsemblMetazoa"/>
        </authorList>
    </citation>
    <scope>IDENTIFICATION</scope>
</reference>
<evidence type="ECO:0000256" key="4">
    <source>
        <dbReference type="ARBA" id="ARBA00046271"/>
    </source>
</evidence>
<dbReference type="EnsemblMetazoa" id="SSS_5538s_mrna">
    <property type="protein sequence ID" value="KAF7493062.1"/>
    <property type="gene ID" value="SSS_5538"/>
</dbReference>
<evidence type="ECO:0000256" key="1">
    <source>
        <dbReference type="ARBA" id="ARBA00022593"/>
    </source>
</evidence>
<evidence type="ECO:0000313" key="7">
    <source>
        <dbReference type="EnsemblMetazoa" id="KAF7493062.1"/>
    </source>
</evidence>
<evidence type="ECO:0000256" key="5">
    <source>
        <dbReference type="SAM" id="Phobius"/>
    </source>
</evidence>
<comment type="subcellular location">
    <subcellularLocation>
        <location evidence="4">Peroxisome membrane</location>
    </subcellularLocation>
</comment>
<feature type="transmembrane region" description="Helical" evidence="5">
    <location>
        <begin position="204"/>
        <end position="222"/>
    </location>
</feature>
<keyword evidence="5" id="KW-1133">Transmembrane helix</keyword>
<reference evidence="6" key="2">
    <citation type="submission" date="2020-01" db="EMBL/GenBank/DDBJ databases">
        <authorList>
            <person name="Korhonen P.K.K."/>
            <person name="Guangxu M.G."/>
            <person name="Wang T.W."/>
            <person name="Stroehlein A.J.S."/>
            <person name="Young N.D."/>
            <person name="Ang C.-S.A."/>
            <person name="Fernando D.W.F."/>
            <person name="Lu H.L."/>
            <person name="Taylor S.T."/>
            <person name="Ehtesham M.E.M."/>
            <person name="Najaraj S.H.N."/>
            <person name="Harsha G.H.G."/>
            <person name="Madugundu A.M."/>
            <person name="Renuse S.R."/>
            <person name="Holt D.H."/>
            <person name="Pandey A.P."/>
            <person name="Papenfuss A.P."/>
            <person name="Gasser R.B.G."/>
            <person name="Fischer K.F."/>
        </authorList>
    </citation>
    <scope>NUCLEOTIDE SEQUENCE</scope>
    <source>
        <strain evidence="6">SSS_KF_BRIS2020</strain>
    </source>
</reference>
<dbReference type="Pfam" id="PF05648">
    <property type="entry name" value="PEX11"/>
    <property type="match status" value="1"/>
</dbReference>
<dbReference type="PANTHER" id="PTHR12652:SF50">
    <property type="entry name" value="PEROXIN 11"/>
    <property type="match status" value="1"/>
</dbReference>
<protein>
    <submittedName>
        <fullName evidence="6">Peroxisomal membrane protein 11A</fullName>
    </submittedName>
</protein>
<dbReference type="InterPro" id="IPR008733">
    <property type="entry name" value="PEX11"/>
</dbReference>
<dbReference type="OrthoDB" id="411017at2759"/>
<dbReference type="GO" id="GO:0016559">
    <property type="term" value="P:peroxisome fission"/>
    <property type="evidence" value="ECO:0007669"/>
    <property type="project" value="InterPro"/>
</dbReference>
<keyword evidence="8" id="KW-1185">Reference proteome</keyword>
<accession>A0A834VD49</accession>
<keyword evidence="3" id="KW-0576">Peroxisome</keyword>
<dbReference type="GO" id="GO:0005778">
    <property type="term" value="C:peroxisomal membrane"/>
    <property type="evidence" value="ECO:0007669"/>
    <property type="project" value="UniProtKB-SubCell"/>
</dbReference>
<reference evidence="8" key="1">
    <citation type="journal article" date="2020" name="PLoS Negl. Trop. Dis.">
        <title>High-quality nuclear genome for Sarcoptes scabiei-A critical resource for a neglected parasite.</title>
        <authorList>
            <person name="Korhonen P.K."/>
            <person name="Gasser R.B."/>
            <person name="Ma G."/>
            <person name="Wang T."/>
            <person name="Stroehlein A.J."/>
            <person name="Young N.D."/>
            <person name="Ang C.S."/>
            <person name="Fernando D.D."/>
            <person name="Lu H.C."/>
            <person name="Taylor S."/>
            <person name="Reynolds S.L."/>
            <person name="Mofiz E."/>
            <person name="Najaraj S.H."/>
            <person name="Gowda H."/>
            <person name="Madugundu A."/>
            <person name="Renuse S."/>
            <person name="Holt D."/>
            <person name="Pandey A."/>
            <person name="Papenfuss A.T."/>
            <person name="Fischer K."/>
        </authorList>
    </citation>
    <scope>NUCLEOTIDE SEQUENCE [LARGE SCALE GENOMIC DNA]</scope>
</reference>
<gene>
    <name evidence="6" type="ORF">SSS_5538</name>
</gene>
<keyword evidence="5" id="KW-0812">Transmembrane</keyword>